<evidence type="ECO:0000256" key="1">
    <source>
        <dbReference type="SAM" id="MobiDB-lite"/>
    </source>
</evidence>
<proteinExistence type="predicted"/>
<reference evidence="2" key="1">
    <citation type="submission" date="2020-02" db="EMBL/GenBank/DDBJ databases">
        <authorList>
            <person name="Meier V. D."/>
        </authorList>
    </citation>
    <scope>NUCLEOTIDE SEQUENCE</scope>
    <source>
        <strain evidence="2">AVDCRST_MAG01</strain>
    </source>
</reference>
<feature type="non-terminal residue" evidence="2">
    <location>
        <position position="42"/>
    </location>
</feature>
<gene>
    <name evidence="2" type="ORF">AVDCRST_MAG01-01-1148</name>
</gene>
<protein>
    <submittedName>
        <fullName evidence="2">Uncharacterized protein</fullName>
    </submittedName>
</protein>
<feature type="non-terminal residue" evidence="2">
    <location>
        <position position="1"/>
    </location>
</feature>
<feature type="region of interest" description="Disordered" evidence="1">
    <location>
        <begin position="1"/>
        <end position="42"/>
    </location>
</feature>
<dbReference type="AlphaFoldDB" id="A0A6J4P327"/>
<accession>A0A6J4P327</accession>
<sequence>AQAQEARKRTHDRRGHEETVPQKGAGRGEGNRRKVPQKGEIL</sequence>
<evidence type="ECO:0000313" key="2">
    <source>
        <dbReference type="EMBL" id="CAA9402951.1"/>
    </source>
</evidence>
<organism evidence="2">
    <name type="scientific">uncultured Rubrobacteraceae bacterium</name>
    <dbReference type="NCBI Taxonomy" id="349277"/>
    <lineage>
        <taxon>Bacteria</taxon>
        <taxon>Bacillati</taxon>
        <taxon>Actinomycetota</taxon>
        <taxon>Rubrobacteria</taxon>
        <taxon>Rubrobacterales</taxon>
        <taxon>Rubrobacteraceae</taxon>
        <taxon>environmental samples</taxon>
    </lineage>
</organism>
<name>A0A6J4P327_9ACTN</name>
<dbReference type="EMBL" id="CADCUW010000168">
    <property type="protein sequence ID" value="CAA9402951.1"/>
    <property type="molecule type" value="Genomic_DNA"/>
</dbReference>